<evidence type="ECO:0000256" key="2">
    <source>
        <dbReference type="ARBA" id="ARBA00023015"/>
    </source>
</evidence>
<evidence type="ECO:0000256" key="5">
    <source>
        <dbReference type="ARBA" id="ARBA00023163"/>
    </source>
</evidence>
<evidence type="ECO:0000256" key="1">
    <source>
        <dbReference type="ARBA" id="ARBA00010641"/>
    </source>
</evidence>
<evidence type="ECO:0000313" key="9">
    <source>
        <dbReference type="Proteomes" id="UP000632740"/>
    </source>
</evidence>
<accession>A0A919P177</accession>
<dbReference type="Pfam" id="PF04545">
    <property type="entry name" value="Sigma70_r4"/>
    <property type="match status" value="1"/>
</dbReference>
<dbReference type="AlphaFoldDB" id="A0A919P177"/>
<keyword evidence="3" id="KW-0731">Sigma factor</keyword>
<dbReference type="SUPFAM" id="SSF88659">
    <property type="entry name" value="Sigma3 and sigma4 domains of RNA polymerase sigma factors"/>
    <property type="match status" value="1"/>
</dbReference>
<keyword evidence="4" id="KW-0238">DNA-binding</keyword>
<dbReference type="InterPro" id="IPR014284">
    <property type="entry name" value="RNA_pol_sigma-70_dom"/>
</dbReference>
<dbReference type="NCBIfam" id="TIGR02937">
    <property type="entry name" value="sigma70-ECF"/>
    <property type="match status" value="1"/>
</dbReference>
<keyword evidence="5" id="KW-0804">Transcription</keyword>
<dbReference type="EMBL" id="BONK01000003">
    <property type="protein sequence ID" value="GIG20267.1"/>
    <property type="molecule type" value="Genomic_DNA"/>
</dbReference>
<dbReference type="GO" id="GO:0016987">
    <property type="term" value="F:sigma factor activity"/>
    <property type="evidence" value="ECO:0007669"/>
    <property type="project" value="UniProtKB-KW"/>
</dbReference>
<keyword evidence="9" id="KW-1185">Reference proteome</keyword>
<dbReference type="CDD" id="cd06171">
    <property type="entry name" value="Sigma70_r4"/>
    <property type="match status" value="1"/>
</dbReference>
<dbReference type="Gene3D" id="1.10.1740.10">
    <property type="match status" value="1"/>
</dbReference>
<evidence type="ECO:0000313" key="8">
    <source>
        <dbReference type="EMBL" id="GIG20267.1"/>
    </source>
</evidence>
<protein>
    <submittedName>
        <fullName evidence="8">RNA polymerase sigma factor SigD</fullName>
    </submittedName>
</protein>
<proteinExistence type="inferred from homology"/>
<dbReference type="InterPro" id="IPR007630">
    <property type="entry name" value="RNA_pol_sigma70_r4"/>
</dbReference>
<dbReference type="PANTHER" id="PTHR43133:SF8">
    <property type="entry name" value="RNA POLYMERASE SIGMA FACTOR HI_1459-RELATED"/>
    <property type="match status" value="1"/>
</dbReference>
<dbReference type="InterPro" id="IPR039425">
    <property type="entry name" value="RNA_pol_sigma-70-like"/>
</dbReference>
<evidence type="ECO:0000256" key="4">
    <source>
        <dbReference type="ARBA" id="ARBA00023125"/>
    </source>
</evidence>
<dbReference type="InterPro" id="IPR036388">
    <property type="entry name" value="WH-like_DNA-bd_sf"/>
</dbReference>
<organism evidence="8 9">
    <name type="scientific">Cellulomonas chitinilytica</name>
    <dbReference type="NCBI Taxonomy" id="398759"/>
    <lineage>
        <taxon>Bacteria</taxon>
        <taxon>Bacillati</taxon>
        <taxon>Actinomycetota</taxon>
        <taxon>Actinomycetes</taxon>
        <taxon>Micrococcales</taxon>
        <taxon>Cellulomonadaceae</taxon>
        <taxon>Cellulomonas</taxon>
    </lineage>
</organism>
<dbReference type="PANTHER" id="PTHR43133">
    <property type="entry name" value="RNA POLYMERASE ECF-TYPE SIGMA FACTO"/>
    <property type="match status" value="1"/>
</dbReference>
<comment type="similarity">
    <text evidence="1">Belongs to the sigma-70 factor family. ECF subfamily.</text>
</comment>
<dbReference type="Proteomes" id="UP000632740">
    <property type="component" value="Unassembled WGS sequence"/>
</dbReference>
<dbReference type="InterPro" id="IPR007627">
    <property type="entry name" value="RNA_pol_sigma70_r2"/>
</dbReference>
<evidence type="ECO:0000256" key="3">
    <source>
        <dbReference type="ARBA" id="ARBA00023082"/>
    </source>
</evidence>
<dbReference type="InterPro" id="IPR013325">
    <property type="entry name" value="RNA_pol_sigma_r2"/>
</dbReference>
<dbReference type="Gene3D" id="1.10.10.10">
    <property type="entry name" value="Winged helix-like DNA-binding domain superfamily/Winged helix DNA-binding domain"/>
    <property type="match status" value="1"/>
</dbReference>
<dbReference type="GO" id="GO:0006352">
    <property type="term" value="P:DNA-templated transcription initiation"/>
    <property type="evidence" value="ECO:0007669"/>
    <property type="project" value="InterPro"/>
</dbReference>
<dbReference type="InterPro" id="IPR013324">
    <property type="entry name" value="RNA_pol_sigma_r3/r4-like"/>
</dbReference>
<feature type="domain" description="RNA polymerase sigma-70 region 2" evidence="6">
    <location>
        <begin position="24"/>
        <end position="90"/>
    </location>
</feature>
<evidence type="ECO:0000259" key="7">
    <source>
        <dbReference type="Pfam" id="PF04545"/>
    </source>
</evidence>
<keyword evidence="2" id="KW-0805">Transcription regulation</keyword>
<dbReference type="GO" id="GO:0003677">
    <property type="term" value="F:DNA binding"/>
    <property type="evidence" value="ECO:0007669"/>
    <property type="project" value="UniProtKB-KW"/>
</dbReference>
<sequence>MLDRFDDVLAAARTGHGEAFESLYHDLVRPVAAYLRARGAPDVEDLTNEVFLAVFTGLPRFRGDQAHFRSWVFTIAHRRVVDAWRRRARTVATELVADPDPPACGSAEDDALALLATEGVVALLARLTDDQRDVLSLRVVADLTVEQTAAVLGKPVGAVKALQRRGLAAVRRIISREGVPL</sequence>
<dbReference type="Pfam" id="PF04542">
    <property type="entry name" value="Sigma70_r2"/>
    <property type="match status" value="1"/>
</dbReference>
<name>A0A919P177_9CELL</name>
<feature type="domain" description="RNA polymerase sigma-70 region 4" evidence="7">
    <location>
        <begin position="123"/>
        <end position="171"/>
    </location>
</feature>
<reference evidence="8" key="1">
    <citation type="submission" date="2021-01" db="EMBL/GenBank/DDBJ databases">
        <title>Whole genome shotgun sequence of Cellulomonas chitinilytica NBRC 110799.</title>
        <authorList>
            <person name="Komaki H."/>
            <person name="Tamura T."/>
        </authorList>
    </citation>
    <scope>NUCLEOTIDE SEQUENCE</scope>
    <source>
        <strain evidence="8">NBRC 110799</strain>
    </source>
</reference>
<comment type="caution">
    <text evidence="8">The sequence shown here is derived from an EMBL/GenBank/DDBJ whole genome shotgun (WGS) entry which is preliminary data.</text>
</comment>
<dbReference type="SUPFAM" id="SSF88946">
    <property type="entry name" value="Sigma2 domain of RNA polymerase sigma factors"/>
    <property type="match status" value="1"/>
</dbReference>
<dbReference type="RefSeq" id="WP_203749422.1">
    <property type="nucleotide sequence ID" value="NZ_BONK01000003.1"/>
</dbReference>
<gene>
    <name evidence="8" type="primary">rpoE_6</name>
    <name evidence="8" type="ORF">Cch01nite_09910</name>
</gene>
<evidence type="ECO:0000259" key="6">
    <source>
        <dbReference type="Pfam" id="PF04542"/>
    </source>
</evidence>